<dbReference type="PANTHER" id="PTHR30189">
    <property type="entry name" value="LPS-ASSEMBLY PROTEIN"/>
    <property type="match status" value="1"/>
</dbReference>
<gene>
    <name evidence="4" type="ORF">LX64_04072</name>
</gene>
<accession>A0A327Q799</accession>
<dbReference type="GO" id="GO:0009279">
    <property type="term" value="C:cell outer membrane"/>
    <property type="evidence" value="ECO:0007669"/>
    <property type="project" value="TreeGrafter"/>
</dbReference>
<keyword evidence="2" id="KW-0812">Transmembrane</keyword>
<sequence>MYPFSKNNYKKFFRQLSLLLIAVFLTLPFIIDSFGRSSLHRLSEFNIFFADTTKPVTKPKKAGTTPAEGKQSIVNDLKPDTVPVPATAIFTPTDSLPTVKDTVIVDTLNMPKMSADSLDARVTFKATDSIVLRFKEKRFYLYNNADVKYKDIHLTAARMNFSQETGILEAMNVTDSTGKKQGRPILNSGDQETESDTIRYSFISQKAKIFHTKAVYGEGFVHSEQIKKSPDNTIFGFRNGYTTCNLDTPHFAFRARKIKVIPDKIIVSGPANLEIEGIPTPLFIPFAIFPITQGQRSGILPPQYTVNQQKGIGLENGGYYLGLGEHLDLTMRGAIYSYGSWGLTLSPTYRKRYKYNGGFNIAVATTRIGDKEVKQDFSNSRDFRVTWNHSMDSKARPGTNFSANVNFGTSTYNTYNTYDYATRLNNMMSSSIAYSKSWAGKPYNLTVSMNHSQNTSTRDVVITLPEASFTVNTLYPFQKNGVSGTPKWFEKIGVAYNLNARNTASFKDSLFGKEGMLKNMQTGIQHQIPISFSIPITKNITMSPSVNYGERWYTKRIVRTYDSLNNKIDTAYQGGFYRLQEMSVGVSLATAVYGMYSFGKNSKVTKIRHVMRPTVGMNYSPDFGSKYYYNLRIDTGNTARAFQRVSYFDGSVYGTPAAQAFGGISFGLDNNLEMKVKSKKDSTGERKVKLLDGFGFNGSYNLVVDSFKLSTINFYARTNLFDKVNISATANVDPYQYDSLGRRTPTYAWKGGKGFNIGRLTDVTVSMSTSFQSGDKKSKQKEQQKQDIETEQTSDAQMQAQQRQLEMVRRNPGEYVDFDIPWRLDLSYSLNMSKSRTSDYRRDTTIFNQYLSFNGDFSLTPKWKVGLNSGFDFINKRIAYTTMYISRDMHCWQMSINLVPFGSFRQFSITINPKAGILRDLRINRTRQFQDL</sequence>
<dbReference type="EMBL" id="QLLL01000008">
    <property type="protein sequence ID" value="RAJ00369.1"/>
    <property type="molecule type" value="Genomic_DNA"/>
</dbReference>
<feature type="domain" description="LPS-assembly protein LptD central" evidence="3">
    <location>
        <begin position="266"/>
        <end position="735"/>
    </location>
</feature>
<feature type="compositionally biased region" description="Polar residues" evidence="1">
    <location>
        <begin position="791"/>
        <end position="803"/>
    </location>
</feature>
<evidence type="ECO:0000256" key="1">
    <source>
        <dbReference type="SAM" id="MobiDB-lite"/>
    </source>
</evidence>
<evidence type="ECO:0000256" key="2">
    <source>
        <dbReference type="SAM" id="Phobius"/>
    </source>
</evidence>
<dbReference type="PANTHER" id="PTHR30189:SF1">
    <property type="entry name" value="LPS-ASSEMBLY PROTEIN LPTD"/>
    <property type="match status" value="1"/>
</dbReference>
<organism evidence="4 5">
    <name type="scientific">Chitinophaga skermanii</name>
    <dbReference type="NCBI Taxonomy" id="331697"/>
    <lineage>
        <taxon>Bacteria</taxon>
        <taxon>Pseudomonadati</taxon>
        <taxon>Bacteroidota</taxon>
        <taxon>Chitinophagia</taxon>
        <taxon>Chitinophagales</taxon>
        <taxon>Chitinophagaceae</taxon>
        <taxon>Chitinophaga</taxon>
    </lineage>
</organism>
<dbReference type="InterPro" id="IPR050218">
    <property type="entry name" value="LptD"/>
</dbReference>
<dbReference type="AlphaFoldDB" id="A0A327Q799"/>
<feature type="compositionally biased region" description="Basic and acidic residues" evidence="1">
    <location>
        <begin position="774"/>
        <end position="788"/>
    </location>
</feature>
<dbReference type="GO" id="GO:1990351">
    <property type="term" value="C:transporter complex"/>
    <property type="evidence" value="ECO:0007669"/>
    <property type="project" value="TreeGrafter"/>
</dbReference>
<keyword evidence="2" id="KW-0472">Membrane</keyword>
<comment type="caution">
    <text evidence="4">The sequence shown here is derived from an EMBL/GenBank/DDBJ whole genome shotgun (WGS) entry which is preliminary data.</text>
</comment>
<protein>
    <recommendedName>
        <fullName evidence="3">LPS-assembly protein LptD central domain-containing protein</fullName>
    </recommendedName>
</protein>
<name>A0A327Q799_9BACT</name>
<dbReference type="Pfam" id="PF19838">
    <property type="entry name" value="LptD_2"/>
    <property type="match status" value="1"/>
</dbReference>
<dbReference type="Proteomes" id="UP000249547">
    <property type="component" value="Unassembled WGS sequence"/>
</dbReference>
<evidence type="ECO:0000313" key="5">
    <source>
        <dbReference type="Proteomes" id="UP000249547"/>
    </source>
</evidence>
<keyword evidence="5" id="KW-1185">Reference proteome</keyword>
<evidence type="ECO:0000313" key="4">
    <source>
        <dbReference type="EMBL" id="RAJ00369.1"/>
    </source>
</evidence>
<keyword evidence="2" id="KW-1133">Transmembrane helix</keyword>
<evidence type="ECO:0000259" key="3">
    <source>
        <dbReference type="Pfam" id="PF19838"/>
    </source>
</evidence>
<reference evidence="4 5" key="1">
    <citation type="submission" date="2018-06" db="EMBL/GenBank/DDBJ databases">
        <title>Genomic Encyclopedia of Archaeal and Bacterial Type Strains, Phase II (KMG-II): from individual species to whole genera.</title>
        <authorList>
            <person name="Goeker M."/>
        </authorList>
    </citation>
    <scope>NUCLEOTIDE SEQUENCE [LARGE SCALE GENOMIC DNA]</scope>
    <source>
        <strain evidence="4 5">DSM 23857</strain>
    </source>
</reference>
<dbReference type="InterPro" id="IPR045659">
    <property type="entry name" value="LptD_2"/>
</dbReference>
<feature type="transmembrane region" description="Helical" evidence="2">
    <location>
        <begin position="12"/>
        <end position="31"/>
    </location>
</feature>
<feature type="region of interest" description="Disordered" evidence="1">
    <location>
        <begin position="771"/>
        <end position="803"/>
    </location>
</feature>
<proteinExistence type="predicted"/>